<dbReference type="EMBL" id="MU857651">
    <property type="protein sequence ID" value="KAK4247615.1"/>
    <property type="molecule type" value="Genomic_DNA"/>
</dbReference>
<sequence>MAPPWPYRPGNELQITAHSPPRPYGAKYESKDPVRRPVDGLIDDSGHYLVDHMDFAISNSPLDGPAPASTKAQPPRVLTIVKTLSHKPKEKGGGGPVVVTCHLDTDHSTLSVAKIFDGFEYELVDEPGKYGSDCMYRADMHYSREAATYASIPARFQGDIVPRYFGSWTFPLPTGVPHRHRWVRMILIEYVDGECMLDTCCAPWERAETIRTCTDGGRPTP</sequence>
<dbReference type="AlphaFoldDB" id="A0AAN7CTG0"/>
<evidence type="ECO:0000313" key="3">
    <source>
        <dbReference type="Proteomes" id="UP001303647"/>
    </source>
</evidence>
<dbReference type="Proteomes" id="UP001303647">
    <property type="component" value="Unassembled WGS sequence"/>
</dbReference>
<keyword evidence="3" id="KW-1185">Reference proteome</keyword>
<proteinExistence type="predicted"/>
<name>A0AAN7CTG0_9PEZI</name>
<gene>
    <name evidence="2" type="ORF">C7999DRAFT_14393</name>
</gene>
<reference evidence="2" key="2">
    <citation type="submission" date="2023-05" db="EMBL/GenBank/DDBJ databases">
        <authorList>
            <consortium name="Lawrence Berkeley National Laboratory"/>
            <person name="Steindorff A."/>
            <person name="Hensen N."/>
            <person name="Bonometti L."/>
            <person name="Westerberg I."/>
            <person name="Brannstrom I.O."/>
            <person name="Guillou S."/>
            <person name="Cros-Aarteil S."/>
            <person name="Calhoun S."/>
            <person name="Haridas S."/>
            <person name="Kuo A."/>
            <person name="Mondo S."/>
            <person name="Pangilinan J."/>
            <person name="Riley R."/>
            <person name="Labutti K."/>
            <person name="Andreopoulos B."/>
            <person name="Lipzen A."/>
            <person name="Chen C."/>
            <person name="Yanf M."/>
            <person name="Daum C."/>
            <person name="Ng V."/>
            <person name="Clum A."/>
            <person name="Ohm R."/>
            <person name="Martin F."/>
            <person name="Silar P."/>
            <person name="Natvig D."/>
            <person name="Lalanne C."/>
            <person name="Gautier V."/>
            <person name="Ament-Velasquez S.L."/>
            <person name="Kruys A."/>
            <person name="Hutchinson M.I."/>
            <person name="Powell A.J."/>
            <person name="Barry K."/>
            <person name="Miller A.N."/>
            <person name="Grigoriev I.V."/>
            <person name="Debuchy R."/>
            <person name="Gladieux P."/>
            <person name="Thoren M.H."/>
            <person name="Johannesson H."/>
        </authorList>
    </citation>
    <scope>NUCLEOTIDE SEQUENCE</scope>
    <source>
        <strain evidence="2">CBS 359.72</strain>
    </source>
</reference>
<reference evidence="2" key="1">
    <citation type="journal article" date="2023" name="Mol. Phylogenet. Evol.">
        <title>Genome-scale phylogeny and comparative genomics of the fungal order Sordariales.</title>
        <authorList>
            <person name="Hensen N."/>
            <person name="Bonometti L."/>
            <person name="Westerberg I."/>
            <person name="Brannstrom I.O."/>
            <person name="Guillou S."/>
            <person name="Cros-Aarteil S."/>
            <person name="Calhoun S."/>
            <person name="Haridas S."/>
            <person name="Kuo A."/>
            <person name="Mondo S."/>
            <person name="Pangilinan J."/>
            <person name="Riley R."/>
            <person name="LaButti K."/>
            <person name="Andreopoulos B."/>
            <person name="Lipzen A."/>
            <person name="Chen C."/>
            <person name="Yan M."/>
            <person name="Daum C."/>
            <person name="Ng V."/>
            <person name="Clum A."/>
            <person name="Steindorff A."/>
            <person name="Ohm R.A."/>
            <person name="Martin F."/>
            <person name="Silar P."/>
            <person name="Natvig D.O."/>
            <person name="Lalanne C."/>
            <person name="Gautier V."/>
            <person name="Ament-Velasquez S.L."/>
            <person name="Kruys A."/>
            <person name="Hutchinson M.I."/>
            <person name="Powell A.J."/>
            <person name="Barry K."/>
            <person name="Miller A.N."/>
            <person name="Grigoriev I.V."/>
            <person name="Debuchy R."/>
            <person name="Gladieux P."/>
            <person name="Hiltunen Thoren M."/>
            <person name="Johannesson H."/>
        </authorList>
    </citation>
    <scope>NUCLEOTIDE SEQUENCE</scope>
    <source>
        <strain evidence="2">CBS 359.72</strain>
    </source>
</reference>
<comment type="caution">
    <text evidence="2">The sequence shown here is derived from an EMBL/GenBank/DDBJ whole genome shotgun (WGS) entry which is preliminary data.</text>
</comment>
<feature type="region of interest" description="Disordered" evidence="1">
    <location>
        <begin position="1"/>
        <end position="36"/>
    </location>
</feature>
<accession>A0AAN7CTG0</accession>
<evidence type="ECO:0000256" key="1">
    <source>
        <dbReference type="SAM" id="MobiDB-lite"/>
    </source>
</evidence>
<evidence type="ECO:0000313" key="2">
    <source>
        <dbReference type="EMBL" id="KAK4247615.1"/>
    </source>
</evidence>
<protein>
    <submittedName>
        <fullName evidence="2">Uncharacterized protein</fullName>
    </submittedName>
</protein>
<organism evidence="2 3">
    <name type="scientific">Corynascus novoguineensis</name>
    <dbReference type="NCBI Taxonomy" id="1126955"/>
    <lineage>
        <taxon>Eukaryota</taxon>
        <taxon>Fungi</taxon>
        <taxon>Dikarya</taxon>
        <taxon>Ascomycota</taxon>
        <taxon>Pezizomycotina</taxon>
        <taxon>Sordariomycetes</taxon>
        <taxon>Sordariomycetidae</taxon>
        <taxon>Sordariales</taxon>
        <taxon>Chaetomiaceae</taxon>
        <taxon>Corynascus</taxon>
    </lineage>
</organism>